<feature type="non-terminal residue" evidence="1">
    <location>
        <position position="178"/>
    </location>
</feature>
<dbReference type="AlphaFoldDB" id="A0A7J6SYA4"/>
<accession>A0A7J6SYA4</accession>
<organism evidence="1 2">
    <name type="scientific">Perkinsus olseni</name>
    <name type="common">Perkinsus atlanticus</name>
    <dbReference type="NCBI Taxonomy" id="32597"/>
    <lineage>
        <taxon>Eukaryota</taxon>
        <taxon>Sar</taxon>
        <taxon>Alveolata</taxon>
        <taxon>Perkinsozoa</taxon>
        <taxon>Perkinsea</taxon>
        <taxon>Perkinsida</taxon>
        <taxon>Perkinsidae</taxon>
        <taxon>Perkinsus</taxon>
    </lineage>
</organism>
<dbReference type="EMBL" id="JABANM010011400">
    <property type="protein sequence ID" value="KAF4737765.1"/>
    <property type="molecule type" value="Genomic_DNA"/>
</dbReference>
<evidence type="ECO:0000313" key="2">
    <source>
        <dbReference type="Proteomes" id="UP000574390"/>
    </source>
</evidence>
<protein>
    <submittedName>
        <fullName evidence="1">Uncharacterized protein</fullName>
    </submittedName>
</protein>
<dbReference type="Proteomes" id="UP000574390">
    <property type="component" value="Unassembled WGS sequence"/>
</dbReference>
<name>A0A7J6SYA4_PEROL</name>
<gene>
    <name evidence="1" type="ORF">FOZ62_010697</name>
</gene>
<sequence length="178" mass="19736">AAVQQAQFDAMLQRTGQQLAQVPQAGSSQQATAQLLAAVQGAGAVERTITALSLPDVEQQLRYLQTLELPKINVDNYRELQADKYMYDNRMERLTKGTSTGKSATATLAGLLDLKRLTGNESGQDEELQGLTLKRWAFDGKEQKDEDDDDVIIKEDQEALLAKSFLSAMPDNIHRERL</sequence>
<comment type="caution">
    <text evidence="1">The sequence shown here is derived from an EMBL/GenBank/DDBJ whole genome shotgun (WGS) entry which is preliminary data.</text>
</comment>
<feature type="non-terminal residue" evidence="1">
    <location>
        <position position="1"/>
    </location>
</feature>
<reference evidence="1 2" key="1">
    <citation type="submission" date="2020-04" db="EMBL/GenBank/DDBJ databases">
        <title>Perkinsus olseni comparative genomics.</title>
        <authorList>
            <person name="Bogema D.R."/>
        </authorList>
    </citation>
    <scope>NUCLEOTIDE SEQUENCE [LARGE SCALE GENOMIC DNA]</scope>
    <source>
        <strain evidence="1">ATCC PRA-205</strain>
    </source>
</reference>
<evidence type="ECO:0000313" key="1">
    <source>
        <dbReference type="EMBL" id="KAF4737765.1"/>
    </source>
</evidence>
<proteinExistence type="predicted"/>